<evidence type="ECO:0000313" key="1">
    <source>
        <dbReference type="EMBL" id="UNO32278.1"/>
    </source>
</evidence>
<accession>A0A8T9IED7</accession>
<organism evidence="1">
    <name type="scientific">Salmonella enterica subsp. enterica serovar Abeokuta</name>
    <dbReference type="NCBI Taxonomy" id="2926665"/>
    <lineage>
        <taxon>Bacteria</taxon>
        <taxon>Pseudomonadati</taxon>
        <taxon>Pseudomonadota</taxon>
        <taxon>Gammaproteobacteria</taxon>
        <taxon>Enterobacterales</taxon>
        <taxon>Enterobacteriaceae</taxon>
        <taxon>Salmonella</taxon>
    </lineage>
</organism>
<protein>
    <recommendedName>
        <fullName evidence="2">Tail fiber protein</fullName>
    </recommendedName>
</protein>
<sequence length="446" mass="49411">MMEKFIKTPFAFLGDRAEIPDPVQSSGDVSMMNGYGYDYERDQLTDASAKNIERQKMNWLFYVITRAISEYQSSGAPEFITTEMNGGAPYSYQKSALVRYNQGIYYSLVNDNTATPEDNTKWAQLMYASEDIFDGYLRIDQLLAEIAKQGAEAQKEARKNIGIEGDIAFRDKENIFKEKNTFNKPTQFNDDVTVAAGKKISAPTIYLTYNGEKMGELSASPGKLTSLNSDGELALGGATVHDLTYSAGGIKYEVWHEGNYDPVRTVNYVGPDKNGNVNVQVYPAPNCDGAFSLVVPVFEPSGSVSVKAGGMVRGSYINAATLYVNHTGTIESYEKVLIAGLWRFSSPVQFRYLSAEYGWHTTAQRVPIGSIEKFSNIRNPRYAYSNYRSVPNPAINITCDIEGVGTDLTFTTLSSDPELYGQQLYDNAVAGMYGEISTTSYDDVDY</sequence>
<reference evidence="1" key="1">
    <citation type="submission" date="2022-03" db="EMBL/GenBank/DDBJ databases">
        <title>Genome Sequence of a New Salmonella enterica Strain (Salmonella Abeokuta) isolated from Poultry Feed in Nigeria.</title>
        <authorList>
            <person name="Fagbamila I."/>
            <person name="Barco L."/>
            <person name="Monorella C."/>
            <person name="Beld M.V.D."/>
            <person name="Mooijman K."/>
            <person name="Hernandez-Segura A."/>
            <person name="Orsini M."/>
            <person name="Ajayi O."/>
            <person name="Ngulukun S."/>
            <person name="Jambalang A.-R."/>
            <person name="Sati N."/>
            <person name="Emmennaa P."/>
            <person name="Ankeli P."/>
            <person name="Muhammad M."/>
        </authorList>
    </citation>
    <scope>NUCLEOTIDE SEQUENCE</scope>
    <source>
        <strain evidence="1">OG19FER4</strain>
    </source>
</reference>
<dbReference type="RefSeq" id="WP_197393406.1">
    <property type="nucleotide sequence ID" value="NZ_CP093445.1"/>
</dbReference>
<gene>
    <name evidence="1" type="ORF">MOV10_14135</name>
</gene>
<evidence type="ECO:0008006" key="2">
    <source>
        <dbReference type="Google" id="ProtNLM"/>
    </source>
</evidence>
<proteinExistence type="predicted"/>
<dbReference type="AlphaFoldDB" id="A0A8T9IED7"/>
<name>A0A8T9IED7_SALET</name>
<dbReference type="EMBL" id="CP093445">
    <property type="protein sequence ID" value="UNO32278.1"/>
    <property type="molecule type" value="Genomic_DNA"/>
</dbReference>